<sequence length="309" mass="34114">MVRRVAVALLIAATLCLAGLGAYSKWFASPTVVIVDEPQFVKPAEPPPTEAEQFANLAQTDVVATLAACLSNYEKETTGFRATLAKRERVAGKLQEPELVRVVAAGDVPGPDKKTHIRVRMIWDQGGSKDLLGNVVRGCLYSEDKSPEQMVIFRPTALLKEFSVPSKSGLARDASRYCVKDAGMYRSMLRTYVAWKKRQDTGELAVTYLGKQIVLQAGGRECYAIKRTCKTVEADPFALDEQPPTDARIIDRDGFSEVTLFIDAERRLQVGTVIRRADGELVGEYYFRDAELVSAEFPADTFTPAALRN</sequence>
<dbReference type="RefSeq" id="WP_145240488.1">
    <property type="nucleotide sequence ID" value="NZ_CP036273.1"/>
</dbReference>
<name>A0A517XVF6_9BACT</name>
<dbReference type="AlphaFoldDB" id="A0A517XVF6"/>
<dbReference type="Proteomes" id="UP000319576">
    <property type="component" value="Chromosome"/>
</dbReference>
<evidence type="ECO:0008006" key="3">
    <source>
        <dbReference type="Google" id="ProtNLM"/>
    </source>
</evidence>
<evidence type="ECO:0000313" key="1">
    <source>
        <dbReference type="EMBL" id="QDU21493.1"/>
    </source>
</evidence>
<keyword evidence="2" id="KW-1185">Reference proteome</keyword>
<gene>
    <name evidence="1" type="ORF">ETAA1_34600</name>
</gene>
<dbReference type="InterPro" id="IPR011465">
    <property type="entry name" value="DUF1571"/>
</dbReference>
<dbReference type="Pfam" id="PF07608">
    <property type="entry name" value="DUF1571"/>
    <property type="match status" value="1"/>
</dbReference>
<accession>A0A517XVF6</accession>
<protein>
    <recommendedName>
        <fullName evidence="3">DUF1571 domain-containing protein</fullName>
    </recommendedName>
</protein>
<dbReference type="OrthoDB" id="280464at2"/>
<evidence type="ECO:0000313" key="2">
    <source>
        <dbReference type="Proteomes" id="UP000319576"/>
    </source>
</evidence>
<dbReference type="KEGG" id="uli:ETAA1_34600"/>
<reference evidence="1 2" key="1">
    <citation type="submission" date="2019-02" db="EMBL/GenBank/DDBJ databases">
        <title>Deep-cultivation of Planctomycetes and their phenomic and genomic characterization uncovers novel biology.</title>
        <authorList>
            <person name="Wiegand S."/>
            <person name="Jogler M."/>
            <person name="Boedeker C."/>
            <person name="Pinto D."/>
            <person name="Vollmers J."/>
            <person name="Rivas-Marin E."/>
            <person name="Kohn T."/>
            <person name="Peeters S.H."/>
            <person name="Heuer A."/>
            <person name="Rast P."/>
            <person name="Oberbeckmann S."/>
            <person name="Bunk B."/>
            <person name="Jeske O."/>
            <person name="Meyerdierks A."/>
            <person name="Storesund J.E."/>
            <person name="Kallscheuer N."/>
            <person name="Luecker S."/>
            <person name="Lage O.M."/>
            <person name="Pohl T."/>
            <person name="Merkel B.J."/>
            <person name="Hornburger P."/>
            <person name="Mueller R.-W."/>
            <person name="Bruemmer F."/>
            <person name="Labrenz M."/>
            <person name="Spormann A.M."/>
            <person name="Op den Camp H."/>
            <person name="Overmann J."/>
            <person name="Amann R."/>
            <person name="Jetten M.S.M."/>
            <person name="Mascher T."/>
            <person name="Medema M.H."/>
            <person name="Devos D.P."/>
            <person name="Kaster A.-K."/>
            <person name="Ovreas L."/>
            <person name="Rohde M."/>
            <person name="Galperin M.Y."/>
            <person name="Jogler C."/>
        </authorList>
    </citation>
    <scope>NUCLEOTIDE SEQUENCE [LARGE SCALE GENOMIC DNA]</scope>
    <source>
        <strain evidence="1 2">ETA_A1</strain>
    </source>
</reference>
<organism evidence="1 2">
    <name type="scientific">Urbifossiella limnaea</name>
    <dbReference type="NCBI Taxonomy" id="2528023"/>
    <lineage>
        <taxon>Bacteria</taxon>
        <taxon>Pseudomonadati</taxon>
        <taxon>Planctomycetota</taxon>
        <taxon>Planctomycetia</taxon>
        <taxon>Gemmatales</taxon>
        <taxon>Gemmataceae</taxon>
        <taxon>Urbifossiella</taxon>
    </lineage>
</organism>
<proteinExistence type="predicted"/>
<dbReference type="EMBL" id="CP036273">
    <property type="protein sequence ID" value="QDU21493.1"/>
    <property type="molecule type" value="Genomic_DNA"/>
</dbReference>